<dbReference type="EMBL" id="JAPTMU010000002">
    <property type="protein sequence ID" value="KAJ4947746.1"/>
    <property type="molecule type" value="Genomic_DNA"/>
</dbReference>
<protein>
    <submittedName>
        <fullName evidence="1">Uncharacterized protein</fullName>
    </submittedName>
</protein>
<dbReference type="Proteomes" id="UP001219934">
    <property type="component" value="Unassembled WGS sequence"/>
</dbReference>
<proteinExistence type="predicted"/>
<sequence>MIPPLRGPRGLWEGGEGGEGGQFYIKLSFLESHKCCLSSQLLPWHPASAPPGQAKPQLSHMPCLLDV</sequence>
<dbReference type="AlphaFoldDB" id="A0AAD6FTJ5"/>
<evidence type="ECO:0000313" key="2">
    <source>
        <dbReference type="Proteomes" id="UP001219934"/>
    </source>
</evidence>
<reference evidence="1" key="1">
    <citation type="submission" date="2022-11" db="EMBL/GenBank/DDBJ databases">
        <title>Chromosome-level genome of Pogonophryne albipinna.</title>
        <authorList>
            <person name="Jo E."/>
        </authorList>
    </citation>
    <scope>NUCLEOTIDE SEQUENCE</scope>
    <source>
        <strain evidence="1">SGF0006</strain>
        <tissue evidence="1">Muscle</tissue>
    </source>
</reference>
<keyword evidence="2" id="KW-1185">Reference proteome</keyword>
<accession>A0AAD6FTJ5</accession>
<gene>
    <name evidence="1" type="ORF">JOQ06_009779</name>
</gene>
<name>A0AAD6FTJ5_9TELE</name>
<organism evidence="1 2">
    <name type="scientific">Pogonophryne albipinna</name>
    <dbReference type="NCBI Taxonomy" id="1090488"/>
    <lineage>
        <taxon>Eukaryota</taxon>
        <taxon>Metazoa</taxon>
        <taxon>Chordata</taxon>
        <taxon>Craniata</taxon>
        <taxon>Vertebrata</taxon>
        <taxon>Euteleostomi</taxon>
        <taxon>Actinopterygii</taxon>
        <taxon>Neopterygii</taxon>
        <taxon>Teleostei</taxon>
        <taxon>Neoteleostei</taxon>
        <taxon>Acanthomorphata</taxon>
        <taxon>Eupercaria</taxon>
        <taxon>Perciformes</taxon>
        <taxon>Notothenioidei</taxon>
        <taxon>Pogonophryne</taxon>
    </lineage>
</organism>
<evidence type="ECO:0000313" key="1">
    <source>
        <dbReference type="EMBL" id="KAJ4947746.1"/>
    </source>
</evidence>
<comment type="caution">
    <text evidence="1">The sequence shown here is derived from an EMBL/GenBank/DDBJ whole genome shotgun (WGS) entry which is preliminary data.</text>
</comment>